<evidence type="ECO:0000256" key="4">
    <source>
        <dbReference type="ARBA" id="ARBA00022741"/>
    </source>
</evidence>
<dbReference type="GO" id="GO:0110001">
    <property type="term" value="C:toxin-antitoxin complex"/>
    <property type="evidence" value="ECO:0007669"/>
    <property type="project" value="InterPro"/>
</dbReference>
<dbReference type="AlphaFoldDB" id="A0A1U7CSG8"/>
<dbReference type="STRING" id="1387353.BSF38_03415"/>
<organism evidence="6 7">
    <name type="scientific">Paludisphaera borealis</name>
    <dbReference type="NCBI Taxonomy" id="1387353"/>
    <lineage>
        <taxon>Bacteria</taxon>
        <taxon>Pseudomonadati</taxon>
        <taxon>Planctomycetota</taxon>
        <taxon>Planctomycetia</taxon>
        <taxon>Isosphaerales</taxon>
        <taxon>Isosphaeraceae</taxon>
        <taxon>Paludisphaera</taxon>
    </lineage>
</organism>
<evidence type="ECO:0008006" key="8">
    <source>
        <dbReference type="Google" id="ProtNLM"/>
    </source>
</evidence>
<dbReference type="RefSeq" id="WP_076347579.1">
    <property type="nucleotide sequence ID" value="NZ_CP019082.1"/>
</dbReference>
<protein>
    <recommendedName>
        <fullName evidence="8">DUF86 domain-containing protein</fullName>
    </recommendedName>
</protein>
<dbReference type="InterPro" id="IPR008201">
    <property type="entry name" value="HepT-like"/>
</dbReference>
<dbReference type="PANTHER" id="PTHR34139:SF1">
    <property type="entry name" value="RNASE MJ1380-RELATED"/>
    <property type="match status" value="1"/>
</dbReference>
<dbReference type="GO" id="GO:0016787">
    <property type="term" value="F:hydrolase activity"/>
    <property type="evidence" value="ECO:0007669"/>
    <property type="project" value="UniProtKB-KW"/>
</dbReference>
<keyword evidence="5" id="KW-0378">Hydrolase</keyword>
<accession>A0A1U7CSG8</accession>
<evidence type="ECO:0000256" key="5">
    <source>
        <dbReference type="ARBA" id="ARBA00022801"/>
    </source>
</evidence>
<keyword evidence="7" id="KW-1185">Reference proteome</keyword>
<evidence type="ECO:0000313" key="6">
    <source>
        <dbReference type="EMBL" id="APW61885.1"/>
    </source>
</evidence>
<keyword evidence="2" id="KW-1277">Toxin-antitoxin system</keyword>
<dbReference type="GO" id="GO:0004540">
    <property type="term" value="F:RNA nuclease activity"/>
    <property type="evidence" value="ECO:0007669"/>
    <property type="project" value="InterPro"/>
</dbReference>
<evidence type="ECO:0000256" key="1">
    <source>
        <dbReference type="ARBA" id="ARBA00022553"/>
    </source>
</evidence>
<name>A0A1U7CSG8_9BACT</name>
<sequence>MSRNHEQRIDDIIECCEKILRFTSGMNQEQLVELELVMDAVLRNLEVIGEATKHLPDDVRAAMPGVEWKKIAGMRDWISHVYYRVDDDIVWNAIETKIPELLRTLQAFKDEGRP</sequence>
<dbReference type="GO" id="GO:0000166">
    <property type="term" value="F:nucleotide binding"/>
    <property type="evidence" value="ECO:0007669"/>
    <property type="project" value="UniProtKB-KW"/>
</dbReference>
<proteinExistence type="predicted"/>
<gene>
    <name evidence="6" type="ORF">BSF38_03415</name>
</gene>
<dbReference type="OrthoDB" id="9810538at2"/>
<dbReference type="Pfam" id="PF01934">
    <property type="entry name" value="HepT-like"/>
    <property type="match status" value="1"/>
</dbReference>
<reference evidence="7" key="1">
    <citation type="submission" date="2016-12" db="EMBL/GenBank/DDBJ databases">
        <title>Comparative genomics of four Isosphaeraceae planctomycetes: a common pool of plasmids and glycoside hydrolase genes.</title>
        <authorList>
            <person name="Ivanova A."/>
        </authorList>
    </citation>
    <scope>NUCLEOTIDE SEQUENCE [LARGE SCALE GENOMIC DNA]</scope>
    <source>
        <strain evidence="7">PX4</strain>
    </source>
</reference>
<dbReference type="EMBL" id="CP019082">
    <property type="protein sequence ID" value="APW61885.1"/>
    <property type="molecule type" value="Genomic_DNA"/>
</dbReference>
<evidence type="ECO:0000313" key="7">
    <source>
        <dbReference type="Proteomes" id="UP000186309"/>
    </source>
</evidence>
<keyword evidence="4" id="KW-0547">Nucleotide-binding</keyword>
<keyword evidence="1" id="KW-0597">Phosphoprotein</keyword>
<dbReference type="KEGG" id="pbor:BSF38_03415"/>
<dbReference type="Proteomes" id="UP000186309">
    <property type="component" value="Chromosome"/>
</dbReference>
<evidence type="ECO:0000256" key="2">
    <source>
        <dbReference type="ARBA" id="ARBA00022649"/>
    </source>
</evidence>
<dbReference type="PANTHER" id="PTHR34139">
    <property type="entry name" value="UPF0331 PROTEIN MJ0127"/>
    <property type="match status" value="1"/>
</dbReference>
<dbReference type="InterPro" id="IPR051813">
    <property type="entry name" value="HepT_RNase_toxin"/>
</dbReference>
<keyword evidence="3" id="KW-0540">Nuclease</keyword>
<evidence type="ECO:0000256" key="3">
    <source>
        <dbReference type="ARBA" id="ARBA00022722"/>
    </source>
</evidence>